<dbReference type="GO" id="GO:0005783">
    <property type="term" value="C:endoplasmic reticulum"/>
    <property type="evidence" value="ECO:0007669"/>
    <property type="project" value="TreeGrafter"/>
</dbReference>
<gene>
    <name evidence="4" type="ORF">CJ030_MR7G024839</name>
</gene>
<evidence type="ECO:0000313" key="4">
    <source>
        <dbReference type="EMBL" id="KAB1207810.1"/>
    </source>
</evidence>
<dbReference type="OrthoDB" id="341587at2759"/>
<dbReference type="Gene3D" id="3.80.10.10">
    <property type="entry name" value="Ribonuclease Inhibitor"/>
    <property type="match status" value="2"/>
</dbReference>
<evidence type="ECO:0000313" key="5">
    <source>
        <dbReference type="Proteomes" id="UP000516437"/>
    </source>
</evidence>
<comment type="caution">
    <text evidence="4">The sequence shown here is derived from an EMBL/GenBank/DDBJ whole genome shotgun (WGS) entry which is preliminary data.</text>
</comment>
<dbReference type="InterPro" id="IPR017439">
    <property type="entry name" value="Amidohydrolase"/>
</dbReference>
<reference evidence="4 5" key="1">
    <citation type="journal article" date="2019" name="Plant Biotechnol. J.">
        <title>The red bayberry genome and genetic basis of sex determination.</title>
        <authorList>
            <person name="Jia H.M."/>
            <person name="Jia H.J."/>
            <person name="Cai Q.L."/>
            <person name="Wang Y."/>
            <person name="Zhao H.B."/>
            <person name="Yang W.F."/>
            <person name="Wang G.Y."/>
            <person name="Li Y.H."/>
            <person name="Zhan D.L."/>
            <person name="Shen Y.T."/>
            <person name="Niu Q.F."/>
            <person name="Chang L."/>
            <person name="Qiu J."/>
            <person name="Zhao L."/>
            <person name="Xie H.B."/>
            <person name="Fu W.Y."/>
            <person name="Jin J."/>
            <person name="Li X.W."/>
            <person name="Jiao Y."/>
            <person name="Zhou C.C."/>
            <person name="Tu T."/>
            <person name="Chai C.Y."/>
            <person name="Gao J.L."/>
            <person name="Fan L.J."/>
            <person name="van de Weg E."/>
            <person name="Wang J.Y."/>
            <person name="Gao Z.S."/>
        </authorList>
    </citation>
    <scope>NUCLEOTIDE SEQUENCE [LARGE SCALE GENOMIC DNA]</scope>
    <source>
        <tissue evidence="4">Leaves</tissue>
    </source>
</reference>
<dbReference type="InterPro" id="IPR003854">
    <property type="entry name" value="GASA"/>
</dbReference>
<dbReference type="InterPro" id="IPR002933">
    <property type="entry name" value="Peptidase_M20"/>
</dbReference>
<keyword evidence="5" id="KW-1185">Reference proteome</keyword>
<keyword evidence="3" id="KW-0464">Manganese</keyword>
<dbReference type="NCBIfam" id="TIGR01891">
    <property type="entry name" value="amidohydrolases"/>
    <property type="match status" value="1"/>
</dbReference>
<evidence type="ECO:0000256" key="3">
    <source>
        <dbReference type="ARBA" id="ARBA00023211"/>
    </source>
</evidence>
<dbReference type="SUPFAM" id="SSF52047">
    <property type="entry name" value="RNI-like"/>
    <property type="match status" value="2"/>
</dbReference>
<dbReference type="SUPFAM" id="SSF53187">
    <property type="entry name" value="Zn-dependent exopeptidases"/>
    <property type="match status" value="1"/>
</dbReference>
<dbReference type="PANTHER" id="PTHR11014">
    <property type="entry name" value="PEPTIDASE M20 FAMILY MEMBER"/>
    <property type="match status" value="1"/>
</dbReference>
<dbReference type="PANTHER" id="PTHR11014:SF147">
    <property type="entry name" value="PEPTIDASE M20 DIMERISATION DOMAIN-CONTAINING PROTEIN"/>
    <property type="match status" value="1"/>
</dbReference>
<dbReference type="InterPro" id="IPR036264">
    <property type="entry name" value="Bact_exopeptidase_dim_dom"/>
</dbReference>
<dbReference type="Gene3D" id="3.30.70.360">
    <property type="match status" value="1"/>
</dbReference>
<evidence type="ECO:0000256" key="2">
    <source>
        <dbReference type="ARBA" id="ARBA00022801"/>
    </source>
</evidence>
<protein>
    <submittedName>
        <fullName evidence="4">IAA-amino acid hydrolase ILR1-like 1</fullName>
    </submittedName>
</protein>
<proteinExistence type="inferred from homology"/>
<dbReference type="AlphaFoldDB" id="A0A6A1V9F7"/>
<dbReference type="Pfam" id="PF01546">
    <property type="entry name" value="Peptidase_M20"/>
    <property type="match status" value="1"/>
</dbReference>
<dbReference type="InterPro" id="IPR001611">
    <property type="entry name" value="Leu-rich_rpt"/>
</dbReference>
<comment type="similarity">
    <text evidence="1">Belongs to the peptidase M20 family.</text>
</comment>
<dbReference type="EMBL" id="RXIC02000025">
    <property type="protein sequence ID" value="KAB1207810.1"/>
    <property type="molecule type" value="Genomic_DNA"/>
</dbReference>
<dbReference type="Gene3D" id="3.40.630.10">
    <property type="entry name" value="Zn peptidases"/>
    <property type="match status" value="1"/>
</dbReference>
<dbReference type="FunFam" id="3.80.10.10:FF:000933">
    <property type="entry name" value="RNI-like superfamily protein"/>
    <property type="match status" value="1"/>
</dbReference>
<dbReference type="GO" id="GO:0009850">
    <property type="term" value="P:auxin metabolic process"/>
    <property type="evidence" value="ECO:0007669"/>
    <property type="project" value="TreeGrafter"/>
</dbReference>
<keyword evidence="2 4" id="KW-0378">Hydrolase</keyword>
<dbReference type="SUPFAM" id="SSF55031">
    <property type="entry name" value="Bacterial exopeptidase dimerisation domain"/>
    <property type="match status" value="1"/>
</dbReference>
<dbReference type="SMART" id="SM00368">
    <property type="entry name" value="LRR_RI"/>
    <property type="match status" value="11"/>
</dbReference>
<dbReference type="Pfam" id="PF13516">
    <property type="entry name" value="LRR_6"/>
    <property type="match status" value="7"/>
</dbReference>
<organism evidence="4 5">
    <name type="scientific">Morella rubra</name>
    <name type="common">Chinese bayberry</name>
    <dbReference type="NCBI Taxonomy" id="262757"/>
    <lineage>
        <taxon>Eukaryota</taxon>
        <taxon>Viridiplantae</taxon>
        <taxon>Streptophyta</taxon>
        <taxon>Embryophyta</taxon>
        <taxon>Tracheophyta</taxon>
        <taxon>Spermatophyta</taxon>
        <taxon>Magnoliopsida</taxon>
        <taxon>eudicotyledons</taxon>
        <taxon>Gunneridae</taxon>
        <taxon>Pentapetalae</taxon>
        <taxon>rosids</taxon>
        <taxon>fabids</taxon>
        <taxon>Fagales</taxon>
        <taxon>Myricaceae</taxon>
        <taxon>Morella</taxon>
    </lineage>
</organism>
<dbReference type="FunFam" id="3.30.70.360:FF:000001">
    <property type="entry name" value="N-acetyldiaminopimelate deacetylase"/>
    <property type="match status" value="1"/>
</dbReference>
<dbReference type="Pfam" id="PF02704">
    <property type="entry name" value="GASA"/>
    <property type="match status" value="1"/>
</dbReference>
<evidence type="ECO:0000256" key="1">
    <source>
        <dbReference type="ARBA" id="ARBA00006153"/>
    </source>
</evidence>
<sequence length="1133" mass="124315">MRIAWILTRLRIPFRERIIELSNDPNTVDWMKKVRREIHEHPELGYQDKCAHYAGARSLGCYFPVACGTDRRSSCNWFSSKSGYGCTPSGLERSQMDFLGLIFLISIAIQLGLSLNVQAPGHENCLDSHPMYKNSSFRERIIELSNDPNTVDWMKKVRREIHEHPELGYEEFKTSALIMRELDHLGVTFRWPVARTGVVAAIGSGSPPFVALRADMDALPIQELVEWEYKSKVEGKMHACGHDAHVAMLLGAAKILQELRDKLQGTVILIFQPAEELGQGAKDMIEEGVLENVEAIFGLHLVHRYPFGVVASRPGEFLAGCGSFKAKISGKGGHAAIPQNSIDPILAAATSVVSLQSIVSREIDPLDSQVVSVAMIQGGTAFNVIPDSASISGTFRAFSKKSFFSLRDRIEQSNWHSSLCRDSLDCLEHVRTEIVKEVKISRSNKVSSPVHLHKQRLQSRFPSGSASGYSPQGVLFPRFSISLSLASKRKRCRLRSLVVRAASRADGGSRRTTTGRRVYREAQGELTPAPVKQLASLAVPAGVFFVVTFVLWKLVEKLLIPKPPKPSSIENKSPQQGMNWSFAVGTNLLPGLKAKIDRESKQKINEFAKELRTFPSVDMSGRNFGDEGLFFLSQSLGYNQTVEEVSFAANGITAAGIKAFDGVLQSNIVLKTLNLSGNPIGDEGIKSLCNILVDNASIQRLLLNSTDLGDEGAKAIAELLKKNSSLRALELNNNMIDYAGFTGLAGALLENNTLRNLHLNGNYGGALGANALSKGLEGNKSLRELHLHGNSIGDEGVRALMSGLSSHKGKLTLLDISNNSITARGAFYVAEYIKKTKSLLWLNLYMNDIGDELELGYNPIGPDGAKALSEVLKFHGNINTLKLGWCQIGAKGAEFIADTLKYNTTISVLDLRANGLKDEGAVCLARSLKVVNEALTSLDLGFNEIRDDGAFAIAQALKANEDVTVASLNLANNFLTKFGQSALTDARDHVYEMSEKEMSLIPDMYRQRGCRQCSQLLFAFQVSTLIKQKATALEKKQKAKEWKDVQVSSDTKIEDQQTQVVNGANRRLLPFLDCGGLCKVRCGLHSRPNMCIRACGTCCARCKCVPPGTSGNREMCGKCYMDMTTHGNRTKCP</sequence>
<accession>A0A6A1V9F7</accession>
<dbReference type="Proteomes" id="UP000516437">
    <property type="component" value="Chromosome 7"/>
</dbReference>
<dbReference type="GO" id="GO:0010179">
    <property type="term" value="F:IAA-Ala conjugate hydrolase activity"/>
    <property type="evidence" value="ECO:0007669"/>
    <property type="project" value="TreeGrafter"/>
</dbReference>
<name>A0A6A1V9F7_9ROSI</name>
<dbReference type="FunFam" id="3.80.10.10:FF:001374">
    <property type="entry name" value="RNI-like superfamily protein"/>
    <property type="match status" value="1"/>
</dbReference>
<dbReference type="InterPro" id="IPR032675">
    <property type="entry name" value="LRR_dom_sf"/>
</dbReference>